<evidence type="ECO:0000313" key="3">
    <source>
        <dbReference type="EMBL" id="SFQ60609.1"/>
    </source>
</evidence>
<dbReference type="EMBL" id="FOXS01000004">
    <property type="protein sequence ID" value="SFQ60609.1"/>
    <property type="molecule type" value="Genomic_DNA"/>
</dbReference>
<dbReference type="InterPro" id="IPR003746">
    <property type="entry name" value="DUF167"/>
</dbReference>
<dbReference type="OrthoDB" id="885245at2"/>
<gene>
    <name evidence="3" type="ORF">SAMN04515668_3252</name>
</gene>
<name>A0A1I5ZVU4_HYMAR</name>
<dbReference type="PANTHER" id="PTHR13420:SF7">
    <property type="entry name" value="UPF0235 PROTEIN C15ORF40"/>
    <property type="match status" value="1"/>
</dbReference>
<dbReference type="NCBIfam" id="TIGR00251">
    <property type="entry name" value="DUF167 family protein"/>
    <property type="match status" value="1"/>
</dbReference>
<dbReference type="HAMAP" id="MF_00634">
    <property type="entry name" value="UPF0235"/>
    <property type="match status" value="1"/>
</dbReference>
<evidence type="ECO:0000256" key="2">
    <source>
        <dbReference type="HAMAP-Rule" id="MF_00634"/>
    </source>
</evidence>
<comment type="similarity">
    <text evidence="1 2">Belongs to the UPF0235 family.</text>
</comment>
<dbReference type="STRING" id="1227077.SAMN04515668_3252"/>
<dbReference type="SMART" id="SM01152">
    <property type="entry name" value="DUF167"/>
    <property type="match status" value="1"/>
</dbReference>
<evidence type="ECO:0000256" key="1">
    <source>
        <dbReference type="ARBA" id="ARBA00010364"/>
    </source>
</evidence>
<proteinExistence type="inferred from homology"/>
<sequence length="89" mass="9632">MILHLLAEPSARTNQLLVAADGNVTVRLKAPPQEGQANAVLLGFLAEVFDTSKSRVVLMSGHTAPFKKVELLDVDESQCAEVLARHRTP</sequence>
<evidence type="ECO:0000313" key="4">
    <source>
        <dbReference type="Proteomes" id="UP000199029"/>
    </source>
</evidence>
<dbReference type="Pfam" id="PF02594">
    <property type="entry name" value="DUF167"/>
    <property type="match status" value="1"/>
</dbReference>
<dbReference type="InterPro" id="IPR036591">
    <property type="entry name" value="YggU-like_sf"/>
</dbReference>
<organism evidence="3 4">
    <name type="scientific">Hymenobacter arizonensis</name>
    <name type="common">Siccationidurans arizonensis</name>
    <dbReference type="NCBI Taxonomy" id="1227077"/>
    <lineage>
        <taxon>Bacteria</taxon>
        <taxon>Pseudomonadati</taxon>
        <taxon>Bacteroidota</taxon>
        <taxon>Cytophagia</taxon>
        <taxon>Cytophagales</taxon>
        <taxon>Hymenobacteraceae</taxon>
        <taxon>Hymenobacter</taxon>
    </lineage>
</organism>
<dbReference type="SUPFAM" id="SSF69786">
    <property type="entry name" value="YggU-like"/>
    <property type="match status" value="1"/>
</dbReference>
<dbReference type="RefSeq" id="WP_092675792.1">
    <property type="nucleotide sequence ID" value="NZ_FOXS01000004.1"/>
</dbReference>
<reference evidence="4" key="1">
    <citation type="submission" date="2016-10" db="EMBL/GenBank/DDBJ databases">
        <authorList>
            <person name="Varghese N."/>
            <person name="Submissions S."/>
        </authorList>
    </citation>
    <scope>NUCLEOTIDE SEQUENCE [LARGE SCALE GENOMIC DNA]</scope>
    <source>
        <strain evidence="4">OR362-8,ATCC BAA-1266,JCM 13504</strain>
    </source>
</reference>
<dbReference type="Proteomes" id="UP000199029">
    <property type="component" value="Unassembled WGS sequence"/>
</dbReference>
<accession>A0A1I5ZVU4</accession>
<dbReference type="AlphaFoldDB" id="A0A1I5ZVU4"/>
<dbReference type="GO" id="GO:0005737">
    <property type="term" value="C:cytoplasm"/>
    <property type="evidence" value="ECO:0007669"/>
    <property type="project" value="TreeGrafter"/>
</dbReference>
<dbReference type="Gene3D" id="3.30.1200.10">
    <property type="entry name" value="YggU-like"/>
    <property type="match status" value="1"/>
</dbReference>
<dbReference type="PANTHER" id="PTHR13420">
    <property type="entry name" value="UPF0235 PROTEIN C15ORF40"/>
    <property type="match status" value="1"/>
</dbReference>
<protein>
    <recommendedName>
        <fullName evidence="2">UPF0235 protein SAMN04515668_3252</fullName>
    </recommendedName>
</protein>
<keyword evidence="4" id="KW-1185">Reference proteome</keyword>